<comment type="caution">
    <text evidence="1">The sequence shown here is derived from an EMBL/GenBank/DDBJ whole genome shotgun (WGS) entry which is preliminary data.</text>
</comment>
<dbReference type="InterPro" id="IPR000944">
    <property type="entry name" value="Tscrpt_reg_Rrf2"/>
</dbReference>
<dbReference type="STRING" id="1423740.FC36_GL001234"/>
<dbReference type="PANTHER" id="PTHR33221:SF15">
    <property type="entry name" value="HTH-TYPE TRANSCRIPTIONAL REGULATOR YWGB-RELATED"/>
    <property type="match status" value="1"/>
</dbReference>
<dbReference type="EMBL" id="AZFH01000162">
    <property type="protein sequence ID" value="KRL77793.1"/>
    <property type="molecule type" value="Genomic_DNA"/>
</dbReference>
<dbReference type="Pfam" id="PF02082">
    <property type="entry name" value="Rrf2"/>
    <property type="match status" value="1"/>
</dbReference>
<evidence type="ECO:0000313" key="1">
    <source>
        <dbReference type="EMBL" id="KRL77793.1"/>
    </source>
</evidence>
<name>A0A0R1T8Y6_9LACO</name>
<dbReference type="PATRIC" id="fig|1423740.3.peg.1332"/>
<reference evidence="1 2" key="1">
    <citation type="journal article" date="2015" name="Genome Announc.">
        <title>Expanding the biotechnology potential of lactobacilli through comparative genomics of 213 strains and associated genera.</title>
        <authorList>
            <person name="Sun Z."/>
            <person name="Harris H.M."/>
            <person name="McCann A."/>
            <person name="Guo C."/>
            <person name="Argimon S."/>
            <person name="Zhang W."/>
            <person name="Yang X."/>
            <person name="Jeffery I.B."/>
            <person name="Cooney J.C."/>
            <person name="Kagawa T.F."/>
            <person name="Liu W."/>
            <person name="Song Y."/>
            <person name="Salvetti E."/>
            <person name="Wrobel A."/>
            <person name="Rasinkangas P."/>
            <person name="Parkhill J."/>
            <person name="Rea M.C."/>
            <person name="O'Sullivan O."/>
            <person name="Ritari J."/>
            <person name="Douillard F.P."/>
            <person name="Paul Ross R."/>
            <person name="Yang R."/>
            <person name="Briner A.E."/>
            <person name="Felis G.E."/>
            <person name="de Vos W.M."/>
            <person name="Barrangou R."/>
            <person name="Klaenhammer T.R."/>
            <person name="Caufield P.W."/>
            <person name="Cui Y."/>
            <person name="Zhang H."/>
            <person name="O'Toole P.W."/>
        </authorList>
    </citation>
    <scope>NUCLEOTIDE SEQUENCE [LARGE SCALE GENOMIC DNA]</scope>
    <source>
        <strain evidence="1 2">DSM 15833</strain>
    </source>
</reference>
<dbReference type="SUPFAM" id="SSF46785">
    <property type="entry name" value="Winged helix' DNA-binding domain"/>
    <property type="match status" value="1"/>
</dbReference>
<gene>
    <name evidence="1" type="ORF">FC36_GL001234</name>
</gene>
<organism evidence="1 2">
    <name type="scientific">Ligilactobacillus equi DSM 15833 = JCM 10991</name>
    <dbReference type="NCBI Taxonomy" id="1423740"/>
    <lineage>
        <taxon>Bacteria</taxon>
        <taxon>Bacillati</taxon>
        <taxon>Bacillota</taxon>
        <taxon>Bacilli</taxon>
        <taxon>Lactobacillales</taxon>
        <taxon>Lactobacillaceae</taxon>
        <taxon>Ligilactobacillus</taxon>
    </lineage>
</organism>
<dbReference type="GO" id="GO:0003700">
    <property type="term" value="F:DNA-binding transcription factor activity"/>
    <property type="evidence" value="ECO:0007669"/>
    <property type="project" value="TreeGrafter"/>
</dbReference>
<dbReference type="InterPro" id="IPR036388">
    <property type="entry name" value="WH-like_DNA-bd_sf"/>
</dbReference>
<dbReference type="InterPro" id="IPR036390">
    <property type="entry name" value="WH_DNA-bd_sf"/>
</dbReference>
<accession>A0A0R1T8Y6</accession>
<dbReference type="GO" id="GO:0005829">
    <property type="term" value="C:cytosol"/>
    <property type="evidence" value="ECO:0007669"/>
    <property type="project" value="TreeGrafter"/>
</dbReference>
<dbReference type="Proteomes" id="UP000051048">
    <property type="component" value="Unassembled WGS sequence"/>
</dbReference>
<protein>
    <submittedName>
        <fullName evidence="1">Transcription regulator</fullName>
    </submittedName>
</protein>
<dbReference type="PANTHER" id="PTHR33221">
    <property type="entry name" value="WINGED HELIX-TURN-HELIX TRANSCRIPTIONAL REGULATOR, RRF2 FAMILY"/>
    <property type="match status" value="1"/>
</dbReference>
<dbReference type="AlphaFoldDB" id="A0A0R1T8Y6"/>
<dbReference type="PROSITE" id="PS51197">
    <property type="entry name" value="HTH_RRF2_2"/>
    <property type="match status" value="1"/>
</dbReference>
<evidence type="ECO:0000313" key="2">
    <source>
        <dbReference type="Proteomes" id="UP000051048"/>
    </source>
</evidence>
<sequence length="145" mass="16243">MTMANNRLSDLLQILVYLEIHHGEVITSERLASSLNSNPSLVRQMIGQLRKAELLCSRRGVAGATLTRSPEEITVHDVYKAINSGDTLLKVDYRTSQECSVGIAFPNVLEKHYQKIQIEAEIQMKQITIAQLVAETKDDIAQHVE</sequence>
<proteinExistence type="predicted"/>
<dbReference type="Gene3D" id="1.10.10.10">
    <property type="entry name" value="Winged helix-like DNA-binding domain superfamily/Winged helix DNA-binding domain"/>
    <property type="match status" value="1"/>
</dbReference>